<dbReference type="GO" id="GO:0034599">
    <property type="term" value="P:cellular response to oxidative stress"/>
    <property type="evidence" value="ECO:0007669"/>
    <property type="project" value="InterPro"/>
</dbReference>
<dbReference type="GO" id="GO:0008379">
    <property type="term" value="F:thioredoxin peroxidase activity"/>
    <property type="evidence" value="ECO:0007669"/>
    <property type="project" value="InterPro"/>
</dbReference>
<proteinExistence type="inferred from homology"/>
<feature type="region of interest" description="Disordered" evidence="7">
    <location>
        <begin position="225"/>
        <end position="247"/>
    </location>
</feature>
<accession>A0A7J7IJU4</accession>
<dbReference type="InterPro" id="IPR013740">
    <property type="entry name" value="Redoxin"/>
</dbReference>
<comment type="caution">
    <text evidence="9">The sequence shown here is derived from an EMBL/GenBank/DDBJ whole genome shotgun (WGS) entry which is preliminary data.</text>
</comment>
<keyword evidence="2 6" id="KW-0575">Peroxidase</keyword>
<reference evidence="9 10" key="1">
    <citation type="journal article" date="2020" name="J. Phycol.">
        <title>Comparative genome analysis reveals Cyanidiococcus gen. nov., a new extremophilic red algal genus sister to Cyanidioschyzon (Cyanidioschyzonaceae, Rhodophyta).</title>
        <authorList>
            <person name="Liu S.-L."/>
            <person name="Chiang Y.-R."/>
            <person name="Yoon H.S."/>
            <person name="Fu H.-Y."/>
        </authorList>
    </citation>
    <scope>NUCLEOTIDE SEQUENCE [LARGE SCALE GENOMIC DNA]</scope>
    <source>
        <strain evidence="9 10">THAL066</strain>
    </source>
</reference>
<dbReference type="OrthoDB" id="1882547at2759"/>
<keyword evidence="6" id="KW-0676">Redox-active center</keyword>
<gene>
    <name evidence="9" type="ORF">F1559_003533</name>
</gene>
<evidence type="ECO:0000256" key="3">
    <source>
        <dbReference type="ARBA" id="ARBA00022862"/>
    </source>
</evidence>
<name>A0A7J7IJU4_9RHOD</name>
<dbReference type="Gene3D" id="3.40.30.10">
    <property type="entry name" value="Glutaredoxin"/>
    <property type="match status" value="1"/>
</dbReference>
<protein>
    <recommendedName>
        <fullName evidence="8">Thioredoxin domain-containing protein</fullName>
    </recommendedName>
</protein>
<keyword evidence="10" id="KW-1185">Reference proteome</keyword>
<evidence type="ECO:0000256" key="7">
    <source>
        <dbReference type="SAM" id="MobiDB-lite"/>
    </source>
</evidence>
<feature type="active site" description="Cysteine sulfenic acid (-SOH) intermediate" evidence="5">
    <location>
        <position position="127"/>
    </location>
</feature>
<comment type="similarity">
    <text evidence="1 6">Belongs to the peroxiredoxin family. Prx5 subfamily.</text>
</comment>
<evidence type="ECO:0000256" key="4">
    <source>
        <dbReference type="ARBA" id="ARBA00023002"/>
    </source>
</evidence>
<dbReference type="Proteomes" id="UP000530660">
    <property type="component" value="Unassembled WGS sequence"/>
</dbReference>
<feature type="domain" description="Thioredoxin" evidence="8">
    <location>
        <begin position="81"/>
        <end position="239"/>
    </location>
</feature>
<dbReference type="AlphaFoldDB" id="A0A7J7IJU4"/>
<dbReference type="InterPro" id="IPR036249">
    <property type="entry name" value="Thioredoxin-like_sf"/>
</dbReference>
<evidence type="ECO:0000256" key="2">
    <source>
        <dbReference type="ARBA" id="ARBA00022559"/>
    </source>
</evidence>
<dbReference type="GO" id="GO:0042744">
    <property type="term" value="P:hydrogen peroxide catabolic process"/>
    <property type="evidence" value="ECO:0007669"/>
    <property type="project" value="TreeGrafter"/>
</dbReference>
<dbReference type="CDD" id="cd03013">
    <property type="entry name" value="PRX5_like"/>
    <property type="match status" value="1"/>
</dbReference>
<dbReference type="EMBL" id="VWRR01000009">
    <property type="protein sequence ID" value="KAF6002787.1"/>
    <property type="molecule type" value="Genomic_DNA"/>
</dbReference>
<evidence type="ECO:0000256" key="1">
    <source>
        <dbReference type="ARBA" id="ARBA00010505"/>
    </source>
</evidence>
<comment type="function">
    <text evidence="6">Thiol-specific peroxidase that catalyzes the reduction of hydrogen peroxide and organic hydroperoxides to water and alcohols, respectively. Plays a role in cell protection against oxidative stress by detoxifying peroxides.</text>
</comment>
<keyword evidence="3 6" id="KW-0049">Antioxidant</keyword>
<dbReference type="SUPFAM" id="SSF52833">
    <property type="entry name" value="Thioredoxin-like"/>
    <property type="match status" value="1"/>
</dbReference>
<dbReference type="PANTHER" id="PTHR10430:SF16">
    <property type="entry name" value="PEROXIREDOXIN-5, MITOCHONDRIAL"/>
    <property type="match status" value="1"/>
</dbReference>
<keyword evidence="4 6" id="KW-0560">Oxidoreductase</keyword>
<evidence type="ECO:0000313" key="10">
    <source>
        <dbReference type="Proteomes" id="UP000530660"/>
    </source>
</evidence>
<evidence type="ECO:0000256" key="5">
    <source>
        <dbReference type="PIRSR" id="PIRSR637944-1"/>
    </source>
</evidence>
<feature type="compositionally biased region" description="Basic and acidic residues" evidence="7">
    <location>
        <begin position="238"/>
        <end position="247"/>
    </location>
</feature>
<dbReference type="GO" id="GO:0005737">
    <property type="term" value="C:cytoplasm"/>
    <property type="evidence" value="ECO:0007669"/>
    <property type="project" value="TreeGrafter"/>
</dbReference>
<evidence type="ECO:0000259" key="8">
    <source>
        <dbReference type="PROSITE" id="PS51352"/>
    </source>
</evidence>
<dbReference type="PANTHER" id="PTHR10430">
    <property type="entry name" value="PEROXIREDOXIN"/>
    <property type="match status" value="1"/>
</dbReference>
<evidence type="ECO:0000313" key="9">
    <source>
        <dbReference type="EMBL" id="KAF6002787.1"/>
    </source>
</evidence>
<dbReference type="GO" id="GO:0045454">
    <property type="term" value="P:cell redox homeostasis"/>
    <property type="evidence" value="ECO:0007669"/>
    <property type="project" value="TreeGrafter"/>
</dbReference>
<evidence type="ECO:0000256" key="6">
    <source>
        <dbReference type="RuleBase" id="RU366011"/>
    </source>
</evidence>
<dbReference type="InterPro" id="IPR013766">
    <property type="entry name" value="Thioredoxin_domain"/>
</dbReference>
<dbReference type="Pfam" id="PF08534">
    <property type="entry name" value="Redoxin"/>
    <property type="match status" value="1"/>
</dbReference>
<dbReference type="PROSITE" id="PS51352">
    <property type="entry name" value="THIOREDOXIN_2"/>
    <property type="match status" value="1"/>
</dbReference>
<sequence length="247" mass="26549">MNAFVSIPLGLRAGPVFYQSNCFAHQFSSIKSGVSRDFLGHARQGLSQYAGRFSIGRAFLPGTFTAQRGVTRPLSNLRMMIKVGDKFPSGKLGVMRNGAPAEVSTDEVFKGQTVVICGVPGAFTGTCNARHLPGYVDLADKFRELGAKVACLATNDAFVMDAWMKMRNAEGKVMPLSDGDASLLQQMGLTWDTGKFGGVRAVRFSMIVEDGVVKALNVEQGGAFTGEERSRNCPVPAESHEMNETLG</sequence>
<organism evidence="9 10">
    <name type="scientific">Cyanidiococcus yangmingshanensis</name>
    <dbReference type="NCBI Taxonomy" id="2690220"/>
    <lineage>
        <taxon>Eukaryota</taxon>
        <taxon>Rhodophyta</taxon>
        <taxon>Bangiophyceae</taxon>
        <taxon>Cyanidiales</taxon>
        <taxon>Cyanidiaceae</taxon>
        <taxon>Cyanidiococcus</taxon>
    </lineage>
</organism>
<dbReference type="InterPro" id="IPR037944">
    <property type="entry name" value="PRX5-like"/>
</dbReference>